<proteinExistence type="predicted"/>
<gene>
    <name evidence="2" type="ORF">ENF30_02545</name>
</gene>
<dbReference type="AlphaFoldDB" id="A0A7V0NEJ1"/>
<protein>
    <submittedName>
        <fullName evidence="2">LbtU family siderophore porin</fullName>
    </submittedName>
</protein>
<keyword evidence="1" id="KW-0732">Signal</keyword>
<evidence type="ECO:0000256" key="1">
    <source>
        <dbReference type="SAM" id="SignalP"/>
    </source>
</evidence>
<dbReference type="Proteomes" id="UP000885706">
    <property type="component" value="Unassembled WGS sequence"/>
</dbReference>
<name>A0A7V0NEJ1_DESA2</name>
<dbReference type="NCBIfam" id="NF033652">
    <property type="entry name" value="LbtU_sider_porin"/>
    <property type="match status" value="1"/>
</dbReference>
<organism evidence="2">
    <name type="scientific">Desulfofervidus auxilii</name>
    <dbReference type="NCBI Taxonomy" id="1621989"/>
    <lineage>
        <taxon>Bacteria</taxon>
        <taxon>Pseudomonadati</taxon>
        <taxon>Thermodesulfobacteriota</taxon>
        <taxon>Candidatus Desulfofervidia</taxon>
        <taxon>Candidatus Desulfofervidales</taxon>
        <taxon>Candidatus Desulfofervidaceae</taxon>
        <taxon>Candidatus Desulfofervidus</taxon>
    </lineage>
</organism>
<evidence type="ECO:0000313" key="2">
    <source>
        <dbReference type="EMBL" id="HDD35660.1"/>
    </source>
</evidence>
<feature type="signal peptide" evidence="1">
    <location>
        <begin position="1"/>
        <end position="20"/>
    </location>
</feature>
<accession>A0A7V0NEJ1</accession>
<comment type="caution">
    <text evidence="2">The sequence shown here is derived from an EMBL/GenBank/DDBJ whole genome shotgun (WGS) entry which is preliminary data.</text>
</comment>
<dbReference type="EMBL" id="DQWQ01000110">
    <property type="protein sequence ID" value="HDD35660.1"/>
    <property type="molecule type" value="Genomic_DNA"/>
</dbReference>
<sequence length="377" mass="43068">MKKGVLCALIMVLWAGLCFAQEKSIIDVIAKRIEFHGELEAGYKLDSIKFRGDSDRKESSRFDLITAGFSIEAKVNDWITVSAVPLFEIDDFFIDEAHVTIGPTDRVPFYISAGIHYYPFGRREEYTHFPDDPFVNLPITLYYGELQDPGIILGFSKELTEGHSFTIEGYLYKPWVYACGSYDSIKRTKHADSFGFDIHYNVEKKDISFEIGASWTSNIMDSSGIKSFFDGQDGVYVDSKIDAIAVYMSGEYKAFYFTAEYMLTCDPIKHERLLEPDGSSAIPQLWIFEIGAALDSYFDLPLPIEVMFRYAGSVEAEHIYEIPKNRWAMGVNIGVYKYTTWSLAYAYNDYDPDYESVKCEGHADSRHLFFTQIAVEF</sequence>
<feature type="chain" id="PRO_5031259764" evidence="1">
    <location>
        <begin position="21"/>
        <end position="377"/>
    </location>
</feature>
<dbReference type="Gene3D" id="2.40.160.10">
    <property type="entry name" value="Porin"/>
    <property type="match status" value="1"/>
</dbReference>
<dbReference type="InterPro" id="IPR023614">
    <property type="entry name" value="Porin_dom_sf"/>
</dbReference>
<reference evidence="2" key="1">
    <citation type="journal article" date="2020" name="mSystems">
        <title>Genome- and Community-Level Interaction Insights into Carbon Utilization and Element Cycling Functions of Hydrothermarchaeota in Hydrothermal Sediment.</title>
        <authorList>
            <person name="Zhou Z."/>
            <person name="Liu Y."/>
            <person name="Xu W."/>
            <person name="Pan J."/>
            <person name="Luo Z.H."/>
            <person name="Li M."/>
        </authorList>
    </citation>
    <scope>NUCLEOTIDE SEQUENCE [LARGE SCALE GENOMIC DNA]</scope>
    <source>
        <strain evidence="2">HyVt-113</strain>
    </source>
</reference>